<dbReference type="EMBL" id="CAAE01014993">
    <property type="protein sequence ID" value="CAG07841.1"/>
    <property type="molecule type" value="Genomic_DNA"/>
</dbReference>
<sequence length="34" mass="3356">PLGARCLAAAAPAGRAKLTHPGKAILAGESFILL</sequence>
<comment type="caution">
    <text evidence="1">The sequence shown here is derived from an EMBL/GenBank/DDBJ whole genome shotgun (WGS) entry which is preliminary data.</text>
</comment>
<proteinExistence type="predicted"/>
<gene>
    <name evidence="1" type="ORF">GSTENG00028642001</name>
</gene>
<dbReference type="AlphaFoldDB" id="Q4RUU1"/>
<dbReference type="KEGG" id="tng:GSTEN00028642G001"/>
<evidence type="ECO:0000313" key="1">
    <source>
        <dbReference type="EMBL" id="CAG07841.1"/>
    </source>
</evidence>
<name>Q4RUU1_TETNG</name>
<feature type="non-terminal residue" evidence="1">
    <location>
        <position position="1"/>
    </location>
</feature>
<organism evidence="1">
    <name type="scientific">Tetraodon nigroviridis</name>
    <name type="common">Spotted green pufferfish</name>
    <name type="synonym">Chelonodon nigroviridis</name>
    <dbReference type="NCBI Taxonomy" id="99883"/>
    <lineage>
        <taxon>Eukaryota</taxon>
        <taxon>Metazoa</taxon>
        <taxon>Chordata</taxon>
        <taxon>Craniata</taxon>
        <taxon>Vertebrata</taxon>
        <taxon>Euteleostomi</taxon>
        <taxon>Actinopterygii</taxon>
        <taxon>Neopterygii</taxon>
        <taxon>Teleostei</taxon>
        <taxon>Neoteleostei</taxon>
        <taxon>Acanthomorphata</taxon>
        <taxon>Eupercaria</taxon>
        <taxon>Tetraodontiformes</taxon>
        <taxon>Tetradontoidea</taxon>
        <taxon>Tetraodontidae</taxon>
        <taxon>Tetraodon</taxon>
    </lineage>
</organism>
<accession>Q4RUU1</accession>
<reference evidence="1" key="2">
    <citation type="submission" date="2004-02" db="EMBL/GenBank/DDBJ databases">
        <authorList>
            <consortium name="Genoscope"/>
            <consortium name="Whitehead Institute Centre for Genome Research"/>
        </authorList>
    </citation>
    <scope>NUCLEOTIDE SEQUENCE</scope>
</reference>
<protein>
    <submittedName>
        <fullName evidence="1">(spotted green pufferfish) hypothetical protein</fullName>
    </submittedName>
</protein>
<reference evidence="1" key="1">
    <citation type="journal article" date="2004" name="Nature">
        <title>Genome duplication in the teleost fish Tetraodon nigroviridis reveals the early vertebrate proto-karyotype.</title>
        <authorList>
            <person name="Jaillon O."/>
            <person name="Aury J.-M."/>
            <person name="Brunet F."/>
            <person name="Petit J.-L."/>
            <person name="Stange-Thomann N."/>
            <person name="Mauceli E."/>
            <person name="Bouneau L."/>
            <person name="Fischer C."/>
            <person name="Ozouf-Costaz C."/>
            <person name="Bernot A."/>
            <person name="Nicaud S."/>
            <person name="Jaffe D."/>
            <person name="Fisher S."/>
            <person name="Lutfalla G."/>
            <person name="Dossat C."/>
            <person name="Segurens B."/>
            <person name="Dasilva C."/>
            <person name="Salanoubat M."/>
            <person name="Levy M."/>
            <person name="Boudet N."/>
            <person name="Castellano S."/>
            <person name="Anthouard V."/>
            <person name="Jubin C."/>
            <person name="Castelli V."/>
            <person name="Katinka M."/>
            <person name="Vacherie B."/>
            <person name="Biemont C."/>
            <person name="Skalli Z."/>
            <person name="Cattolico L."/>
            <person name="Poulain J."/>
            <person name="De Berardinis V."/>
            <person name="Cruaud C."/>
            <person name="Duprat S."/>
            <person name="Brottier P."/>
            <person name="Coutanceau J.-P."/>
            <person name="Gouzy J."/>
            <person name="Parra G."/>
            <person name="Lardier G."/>
            <person name="Chapple C."/>
            <person name="McKernan K.J."/>
            <person name="McEwan P."/>
            <person name="Bosak S."/>
            <person name="Kellis M."/>
            <person name="Volff J.-N."/>
            <person name="Guigo R."/>
            <person name="Zody M.C."/>
            <person name="Mesirov J."/>
            <person name="Lindblad-Toh K."/>
            <person name="Birren B."/>
            <person name="Nusbaum C."/>
            <person name="Kahn D."/>
            <person name="Robinson-Rechavi M."/>
            <person name="Laudet V."/>
            <person name="Schachter V."/>
            <person name="Quetier F."/>
            <person name="Saurin W."/>
            <person name="Scarpelli C."/>
            <person name="Wincker P."/>
            <person name="Lander E.S."/>
            <person name="Weissenbach J."/>
            <person name="Roest Crollius H."/>
        </authorList>
    </citation>
    <scope>NUCLEOTIDE SEQUENCE [LARGE SCALE GENOMIC DNA]</scope>
</reference>